<proteinExistence type="predicted"/>
<comment type="caution">
    <text evidence="1">The sequence shown here is derived from an EMBL/GenBank/DDBJ whole genome shotgun (WGS) entry which is preliminary data.</text>
</comment>
<organism evidence="1 2">
    <name type="scientific">Polyplosphaeria fusca</name>
    <dbReference type="NCBI Taxonomy" id="682080"/>
    <lineage>
        <taxon>Eukaryota</taxon>
        <taxon>Fungi</taxon>
        <taxon>Dikarya</taxon>
        <taxon>Ascomycota</taxon>
        <taxon>Pezizomycotina</taxon>
        <taxon>Dothideomycetes</taxon>
        <taxon>Pleosporomycetidae</taxon>
        <taxon>Pleosporales</taxon>
        <taxon>Tetraplosphaeriaceae</taxon>
        <taxon>Polyplosphaeria</taxon>
    </lineage>
</organism>
<reference evidence="1" key="1">
    <citation type="journal article" date="2020" name="Stud. Mycol.">
        <title>101 Dothideomycetes genomes: a test case for predicting lifestyles and emergence of pathogens.</title>
        <authorList>
            <person name="Haridas S."/>
            <person name="Albert R."/>
            <person name="Binder M."/>
            <person name="Bloem J."/>
            <person name="Labutti K."/>
            <person name="Salamov A."/>
            <person name="Andreopoulos B."/>
            <person name="Baker S."/>
            <person name="Barry K."/>
            <person name="Bills G."/>
            <person name="Bluhm B."/>
            <person name="Cannon C."/>
            <person name="Castanera R."/>
            <person name="Culley D."/>
            <person name="Daum C."/>
            <person name="Ezra D."/>
            <person name="Gonzalez J."/>
            <person name="Henrissat B."/>
            <person name="Kuo A."/>
            <person name="Liang C."/>
            <person name="Lipzen A."/>
            <person name="Lutzoni F."/>
            <person name="Magnuson J."/>
            <person name="Mondo S."/>
            <person name="Nolan M."/>
            <person name="Ohm R."/>
            <person name="Pangilinan J."/>
            <person name="Park H.-J."/>
            <person name="Ramirez L."/>
            <person name="Alfaro M."/>
            <person name="Sun H."/>
            <person name="Tritt A."/>
            <person name="Yoshinaga Y."/>
            <person name="Zwiers L.-H."/>
            <person name="Turgeon B."/>
            <person name="Goodwin S."/>
            <person name="Spatafora J."/>
            <person name="Crous P."/>
            <person name="Grigoriev I."/>
        </authorList>
    </citation>
    <scope>NUCLEOTIDE SEQUENCE</scope>
    <source>
        <strain evidence="1">CBS 125425</strain>
    </source>
</reference>
<dbReference type="Proteomes" id="UP000799444">
    <property type="component" value="Unassembled WGS sequence"/>
</dbReference>
<sequence length="60" mass="7375">MGFRMQQSIHRPIALLARVRTRSRFHRLHSSFKQLFEHDRHTRLRHAHREFLLSSHRHGP</sequence>
<evidence type="ECO:0000313" key="2">
    <source>
        <dbReference type="Proteomes" id="UP000799444"/>
    </source>
</evidence>
<gene>
    <name evidence="1" type="ORF">EJ04DRAFT_131160</name>
</gene>
<accession>A0A9P4R129</accession>
<dbReference type="AlphaFoldDB" id="A0A9P4R129"/>
<dbReference type="EMBL" id="ML996118">
    <property type="protein sequence ID" value="KAF2737237.1"/>
    <property type="molecule type" value="Genomic_DNA"/>
</dbReference>
<keyword evidence="2" id="KW-1185">Reference proteome</keyword>
<evidence type="ECO:0000313" key="1">
    <source>
        <dbReference type="EMBL" id="KAF2737237.1"/>
    </source>
</evidence>
<name>A0A9P4R129_9PLEO</name>
<protein>
    <submittedName>
        <fullName evidence="1">Uncharacterized protein</fullName>
    </submittedName>
</protein>